<dbReference type="RefSeq" id="XP_066801442.1">
    <property type="nucleotide sequence ID" value="XM_066947983.1"/>
</dbReference>
<dbReference type="Pfam" id="PF01738">
    <property type="entry name" value="DLH"/>
    <property type="match status" value="1"/>
</dbReference>
<dbReference type="PANTHER" id="PTHR17630">
    <property type="entry name" value="DIENELACTONE HYDROLASE"/>
    <property type="match status" value="1"/>
</dbReference>
<keyword evidence="3" id="KW-1185">Reference proteome</keyword>
<feature type="domain" description="Dienelactone hydrolase" evidence="1">
    <location>
        <begin position="36"/>
        <end position="281"/>
    </location>
</feature>
<dbReference type="InterPro" id="IPR002925">
    <property type="entry name" value="Dienelactn_hydro"/>
</dbReference>
<protein>
    <recommendedName>
        <fullName evidence="1">Dienelactone hydrolase domain-containing protein</fullName>
    </recommendedName>
</protein>
<organism evidence="2 3">
    <name type="scientific">Kwoniella newhampshirensis</name>
    <dbReference type="NCBI Taxonomy" id="1651941"/>
    <lineage>
        <taxon>Eukaryota</taxon>
        <taxon>Fungi</taxon>
        <taxon>Dikarya</taxon>
        <taxon>Basidiomycota</taxon>
        <taxon>Agaricomycotina</taxon>
        <taxon>Tremellomycetes</taxon>
        <taxon>Tremellales</taxon>
        <taxon>Cryptococcaceae</taxon>
        <taxon>Kwoniella</taxon>
    </lineage>
</organism>
<name>A0AAW0YIQ8_9TREE</name>
<gene>
    <name evidence="2" type="ORF">IAR55_004889</name>
</gene>
<evidence type="ECO:0000313" key="3">
    <source>
        <dbReference type="Proteomes" id="UP001388673"/>
    </source>
</evidence>
<dbReference type="AlphaFoldDB" id="A0AAW0YIQ8"/>
<dbReference type="PANTHER" id="PTHR17630:SF44">
    <property type="entry name" value="PROTEIN AIM2"/>
    <property type="match status" value="1"/>
</dbReference>
<dbReference type="InterPro" id="IPR029058">
    <property type="entry name" value="AB_hydrolase_fold"/>
</dbReference>
<dbReference type="KEGG" id="kne:92182147"/>
<dbReference type="Proteomes" id="UP001388673">
    <property type="component" value="Unassembled WGS sequence"/>
</dbReference>
<evidence type="ECO:0000313" key="2">
    <source>
        <dbReference type="EMBL" id="KAK8849554.1"/>
    </source>
</evidence>
<dbReference type="SUPFAM" id="SSF53474">
    <property type="entry name" value="alpha/beta-Hydrolases"/>
    <property type="match status" value="1"/>
</dbReference>
<dbReference type="Gene3D" id="3.40.50.1820">
    <property type="entry name" value="alpha/beta hydrolase"/>
    <property type="match status" value="1"/>
</dbReference>
<dbReference type="EMBL" id="JBCAWK010000009">
    <property type="protein sequence ID" value="KAK8849554.1"/>
    <property type="molecule type" value="Genomic_DNA"/>
</dbReference>
<reference evidence="2 3" key="1">
    <citation type="journal article" date="2024" name="bioRxiv">
        <title>Comparative genomics of Cryptococcus and Kwoniella reveals pathogenesis evolution and contrasting karyotype dynamics via intercentromeric recombination or chromosome fusion.</title>
        <authorList>
            <person name="Coelho M.A."/>
            <person name="David-Palma M."/>
            <person name="Shea T."/>
            <person name="Bowers K."/>
            <person name="McGinley-Smith S."/>
            <person name="Mohammad A.W."/>
            <person name="Gnirke A."/>
            <person name="Yurkov A.M."/>
            <person name="Nowrousian M."/>
            <person name="Sun S."/>
            <person name="Cuomo C.A."/>
            <person name="Heitman J."/>
        </authorList>
    </citation>
    <scope>NUCLEOTIDE SEQUENCE [LARGE SCALE GENOMIC DNA]</scope>
    <source>
        <strain evidence="2 3">CBS 13917</strain>
    </source>
</reference>
<evidence type="ECO:0000259" key="1">
    <source>
        <dbReference type="Pfam" id="PF01738"/>
    </source>
</evidence>
<dbReference type="GO" id="GO:0016787">
    <property type="term" value="F:hydrolase activity"/>
    <property type="evidence" value="ECO:0007669"/>
    <property type="project" value="InterPro"/>
</dbReference>
<dbReference type="GeneID" id="92182147"/>
<accession>A0AAW0YIQ8</accession>
<proteinExistence type="predicted"/>
<comment type="caution">
    <text evidence="2">The sequence shown here is derived from an EMBL/GenBank/DDBJ whole genome shotgun (WGS) entry which is preliminary data.</text>
</comment>
<sequence length="289" mass="31834">MSFMPVSACCLKGSILPGTPRGVMEPADSSRQVTRYHATPSDGVVVNDKAAVVLYTDLFGLGIPNPKIMADVFADKLGMHVFVPDFILRPPDPSVLDNVQPSYPEKFQHRSVFSSISSWLGFIFFKAYQLVPIIMNAKGHITISEKAIHDLKAEGFTTFGAVGYCRGGAVVCHLLSPADKSPTLLSCGVIIHPSPERETWDRIDKPTVWHMADHDQLFGEDKLDELRKVAEAKMKEGLEFKCVVHEDTSHGFAARPALEHEPTKKAFEEANADAVAFFKKHLLDTAAQT</sequence>